<evidence type="ECO:0000313" key="2">
    <source>
        <dbReference type="Proteomes" id="UP000245119"/>
    </source>
</evidence>
<gene>
    <name evidence="1" type="ORF">C0Q70_14281</name>
</gene>
<dbReference type="AlphaFoldDB" id="A0A2T7NZJ7"/>
<comment type="caution">
    <text evidence="1">The sequence shown here is derived from an EMBL/GenBank/DDBJ whole genome shotgun (WGS) entry which is preliminary data.</text>
</comment>
<dbReference type="EMBL" id="PZQS01000008">
    <property type="protein sequence ID" value="PVD26604.1"/>
    <property type="molecule type" value="Genomic_DNA"/>
</dbReference>
<sequence>MDGLLVGGQAATVVSQFTMLGKFTGELSGAQHEQFLTSKQYASLECTLTVPSTQLFHVTDLEKTFTDNMERILYMDKVVRRRTYKKVTWKISLGQSAGSAAVANAALQAP</sequence>
<proteinExistence type="predicted"/>
<reference evidence="1 2" key="1">
    <citation type="submission" date="2018-04" db="EMBL/GenBank/DDBJ databases">
        <title>The genome of golden apple snail Pomacea canaliculata provides insight into stress tolerance and invasive adaptation.</title>
        <authorList>
            <person name="Liu C."/>
            <person name="Liu B."/>
            <person name="Ren Y."/>
            <person name="Zhang Y."/>
            <person name="Wang H."/>
            <person name="Li S."/>
            <person name="Jiang F."/>
            <person name="Yin L."/>
            <person name="Zhang G."/>
            <person name="Qian W."/>
            <person name="Fan W."/>
        </authorList>
    </citation>
    <scope>NUCLEOTIDE SEQUENCE [LARGE SCALE GENOMIC DNA]</scope>
    <source>
        <strain evidence="1">SZHN2017</strain>
        <tissue evidence="1">Muscle</tissue>
    </source>
</reference>
<name>A0A2T7NZJ7_POMCA</name>
<keyword evidence="2" id="KW-1185">Reference proteome</keyword>
<accession>A0A2T7NZJ7</accession>
<organism evidence="1 2">
    <name type="scientific">Pomacea canaliculata</name>
    <name type="common">Golden apple snail</name>
    <dbReference type="NCBI Taxonomy" id="400727"/>
    <lineage>
        <taxon>Eukaryota</taxon>
        <taxon>Metazoa</taxon>
        <taxon>Spiralia</taxon>
        <taxon>Lophotrochozoa</taxon>
        <taxon>Mollusca</taxon>
        <taxon>Gastropoda</taxon>
        <taxon>Caenogastropoda</taxon>
        <taxon>Architaenioglossa</taxon>
        <taxon>Ampullarioidea</taxon>
        <taxon>Ampullariidae</taxon>
        <taxon>Pomacea</taxon>
    </lineage>
</organism>
<protein>
    <submittedName>
        <fullName evidence="1">Uncharacterized protein</fullName>
    </submittedName>
</protein>
<evidence type="ECO:0000313" key="1">
    <source>
        <dbReference type="EMBL" id="PVD26604.1"/>
    </source>
</evidence>
<dbReference type="Proteomes" id="UP000245119">
    <property type="component" value="Linkage Group LG8"/>
</dbReference>